<reference evidence="1 2" key="1">
    <citation type="submission" date="2024-06" db="EMBL/GenBank/DDBJ databases">
        <authorList>
            <person name="Chen R.Y."/>
        </authorList>
    </citation>
    <scope>NUCLEOTIDE SEQUENCE [LARGE SCALE GENOMIC DNA]</scope>
    <source>
        <strain evidence="1 2">D2</strain>
    </source>
</reference>
<accession>A0ABV1RCL4</accession>
<proteinExistence type="predicted"/>
<dbReference type="Proteomes" id="UP001467690">
    <property type="component" value="Unassembled WGS sequence"/>
</dbReference>
<gene>
    <name evidence="1" type="primary">ilvM</name>
    <name evidence="1" type="ORF">ABS311_01810</name>
</gene>
<protein>
    <submittedName>
        <fullName evidence="1">Acetolactate synthase 2 small subunit</fullName>
        <ecNumber evidence="1">2.2.1.6</ecNumber>
    </submittedName>
</protein>
<dbReference type="EMBL" id="JBELOE010000062">
    <property type="protein sequence ID" value="MER2490620.1"/>
    <property type="molecule type" value="Genomic_DNA"/>
</dbReference>
<keyword evidence="1" id="KW-0808">Transferase</keyword>
<keyword evidence="2" id="KW-1185">Reference proteome</keyword>
<name>A0ABV1RCL4_9ALTE</name>
<dbReference type="GO" id="GO:0003984">
    <property type="term" value="F:acetolactate synthase activity"/>
    <property type="evidence" value="ECO:0007669"/>
    <property type="project" value="UniProtKB-EC"/>
</dbReference>
<dbReference type="SUPFAM" id="SSF55021">
    <property type="entry name" value="ACT-like"/>
    <property type="match status" value="1"/>
</dbReference>
<dbReference type="EC" id="2.2.1.6" evidence="1"/>
<dbReference type="Gene3D" id="3.30.70.260">
    <property type="match status" value="1"/>
</dbReference>
<comment type="caution">
    <text evidence="1">The sequence shown here is derived from an EMBL/GenBank/DDBJ whole genome shotgun (WGS) entry which is preliminary data.</text>
</comment>
<dbReference type="NCBIfam" id="NF008362">
    <property type="entry name" value="PRK11152.1"/>
    <property type="match status" value="1"/>
</dbReference>
<organism evidence="1 2">
    <name type="scientific">Catenovulum sediminis</name>
    <dbReference type="NCBI Taxonomy" id="1740262"/>
    <lineage>
        <taxon>Bacteria</taxon>
        <taxon>Pseudomonadati</taxon>
        <taxon>Pseudomonadota</taxon>
        <taxon>Gammaproteobacteria</taxon>
        <taxon>Alteromonadales</taxon>
        <taxon>Alteromonadaceae</taxon>
        <taxon>Catenovulum</taxon>
    </lineage>
</organism>
<sequence length="89" mass="9963">MTHTINLTAQSRPEVMERVLRVVRHRGFALNSVEMNNCTTSNTLSIKLTVSGERPISNLENQLKKLYDVSQLELCQTQGMNESAVAMNA</sequence>
<dbReference type="Pfam" id="PF13710">
    <property type="entry name" value="ACT_5"/>
    <property type="match status" value="1"/>
</dbReference>
<dbReference type="RefSeq" id="WP_143870982.1">
    <property type="nucleotide sequence ID" value="NZ_CP041660.1"/>
</dbReference>
<evidence type="ECO:0000313" key="1">
    <source>
        <dbReference type="EMBL" id="MER2490620.1"/>
    </source>
</evidence>
<dbReference type="InterPro" id="IPR045865">
    <property type="entry name" value="ACT-like_dom_sf"/>
</dbReference>
<evidence type="ECO:0000313" key="2">
    <source>
        <dbReference type="Proteomes" id="UP001467690"/>
    </source>
</evidence>